<dbReference type="PANTHER" id="PTHR22950:SF696">
    <property type="entry name" value="AMINO ACID TRANSPORTER TRANSMEMBRANE DOMAIN-CONTAINING PROTEIN"/>
    <property type="match status" value="1"/>
</dbReference>
<comment type="similarity">
    <text evidence="2">Belongs to the amino acid/polyamine transporter 2 family.</text>
</comment>
<dbReference type="EMBL" id="RSCE01000008">
    <property type="protein sequence ID" value="RSH80361.1"/>
    <property type="molecule type" value="Genomic_DNA"/>
</dbReference>
<feature type="region of interest" description="Disordered" evidence="6">
    <location>
        <begin position="474"/>
        <end position="510"/>
    </location>
</feature>
<feature type="domain" description="Amino acid transporter transmembrane" evidence="8">
    <location>
        <begin position="170"/>
        <end position="609"/>
    </location>
</feature>
<feature type="transmembrane region" description="Helical" evidence="7">
    <location>
        <begin position="177"/>
        <end position="196"/>
    </location>
</feature>
<feature type="compositionally biased region" description="Acidic residues" evidence="6">
    <location>
        <begin position="489"/>
        <end position="505"/>
    </location>
</feature>
<dbReference type="GO" id="GO:0005774">
    <property type="term" value="C:vacuolar membrane"/>
    <property type="evidence" value="ECO:0007669"/>
    <property type="project" value="TreeGrafter"/>
</dbReference>
<keyword evidence="10" id="KW-1185">Reference proteome</keyword>
<dbReference type="Proteomes" id="UP000279236">
    <property type="component" value="Unassembled WGS sequence"/>
</dbReference>
<feature type="compositionally biased region" description="Low complexity" evidence="6">
    <location>
        <begin position="474"/>
        <end position="488"/>
    </location>
</feature>
<feature type="transmembrane region" description="Helical" evidence="7">
    <location>
        <begin position="431"/>
        <end position="450"/>
    </location>
</feature>
<feature type="transmembrane region" description="Helical" evidence="7">
    <location>
        <begin position="560"/>
        <end position="585"/>
    </location>
</feature>
<dbReference type="Pfam" id="PF01490">
    <property type="entry name" value="Aa_trans"/>
    <property type="match status" value="1"/>
</dbReference>
<feature type="transmembrane region" description="Helical" evidence="7">
    <location>
        <begin position="250"/>
        <end position="271"/>
    </location>
</feature>
<feature type="transmembrane region" description="Helical" evidence="7">
    <location>
        <begin position="286"/>
        <end position="304"/>
    </location>
</feature>
<evidence type="ECO:0000256" key="5">
    <source>
        <dbReference type="ARBA" id="ARBA00023136"/>
    </source>
</evidence>
<evidence type="ECO:0000256" key="3">
    <source>
        <dbReference type="ARBA" id="ARBA00022692"/>
    </source>
</evidence>
<dbReference type="PANTHER" id="PTHR22950">
    <property type="entry name" value="AMINO ACID TRANSPORTER"/>
    <property type="match status" value="1"/>
</dbReference>
<dbReference type="OrthoDB" id="655540at2759"/>
<dbReference type="InterPro" id="IPR013057">
    <property type="entry name" value="AA_transpt_TM"/>
</dbReference>
<feature type="transmembrane region" description="Helical" evidence="7">
    <location>
        <begin position="311"/>
        <end position="330"/>
    </location>
</feature>
<evidence type="ECO:0000256" key="6">
    <source>
        <dbReference type="SAM" id="MobiDB-lite"/>
    </source>
</evidence>
<feature type="region of interest" description="Disordered" evidence="6">
    <location>
        <begin position="100"/>
        <end position="147"/>
    </location>
</feature>
<sequence>MRDPGAVTRPQAWSASALGMTGRMSFRHAGQPATPALSNKRFCCGPPLCISISPLSTLHHHSYRLSLSVLKPVSLASIPAPNCAASPSFTALPRLPVSPPPSLSARLSAARRTPARTGSTPPTQLTLTTTMSTATERTPLNKPPSPPLAYTYLPQEEDDGREVEVWRPGKSTFNQTLLNTLGDLIGTGLLATPIAIAHSGWVVGPLFLAAVGAVTLWTLKILLRIIEQDRRLRNFTDVIGFALGKRGEKIVTVLFLIEVCAWVIALVVLFSDSLEAVWPVYTSNQWKVVGLVVVIPTTFLPLHYLSFSSALGIISTWMLIGILIFTGIVTPHTPGSIREPAHTDLWPSHGLAKLGTVFGLLISGFGGHGLIPNLIHDMKNPRRAGVMVDIAYAIAMAIYVLVGVFGYLMYGTDVSDEVSKDLARTPGFSPILSKIAVWMVALNPLTKIALGIRPLADMIFGWLNLHKTELIPQTAPTPRYTTRPSSPVTDEDEDNDNNEDDDEEWEGGHYDPMASTISIYAENRHQKSERVKAVLRPVIRVALAIAAVLGALVFPSFEALMSLLGSGFACLTLIIIPVWAGAAVFGWRWYDYVAIVISAIFGAWGTVASFM</sequence>
<keyword evidence="3 7" id="KW-0812">Transmembrane</keyword>
<feature type="transmembrane region" description="Helical" evidence="7">
    <location>
        <begin position="350"/>
        <end position="370"/>
    </location>
</feature>
<evidence type="ECO:0000256" key="2">
    <source>
        <dbReference type="ARBA" id="ARBA00008066"/>
    </source>
</evidence>
<evidence type="ECO:0000256" key="7">
    <source>
        <dbReference type="SAM" id="Phobius"/>
    </source>
</evidence>
<gene>
    <name evidence="9" type="ORF">EHS24_008937</name>
</gene>
<feature type="transmembrane region" description="Helical" evidence="7">
    <location>
        <begin position="592"/>
        <end position="610"/>
    </location>
</feature>
<evidence type="ECO:0000256" key="1">
    <source>
        <dbReference type="ARBA" id="ARBA00004141"/>
    </source>
</evidence>
<comment type="subcellular location">
    <subcellularLocation>
        <location evidence="1">Membrane</location>
        <topology evidence="1">Multi-pass membrane protein</topology>
    </subcellularLocation>
</comment>
<evidence type="ECO:0000259" key="8">
    <source>
        <dbReference type="Pfam" id="PF01490"/>
    </source>
</evidence>
<dbReference type="GeneID" id="39593480"/>
<keyword evidence="4 7" id="KW-1133">Transmembrane helix</keyword>
<protein>
    <recommendedName>
        <fullName evidence="8">Amino acid transporter transmembrane domain-containing protein</fullName>
    </recommendedName>
</protein>
<dbReference type="AlphaFoldDB" id="A0A427XN70"/>
<feature type="compositionally biased region" description="Low complexity" evidence="6">
    <location>
        <begin position="103"/>
        <end position="138"/>
    </location>
</feature>
<dbReference type="GO" id="GO:0015179">
    <property type="term" value="F:L-amino acid transmembrane transporter activity"/>
    <property type="evidence" value="ECO:0007669"/>
    <property type="project" value="TreeGrafter"/>
</dbReference>
<organism evidence="9 10">
    <name type="scientific">Apiotrichum porosum</name>
    <dbReference type="NCBI Taxonomy" id="105984"/>
    <lineage>
        <taxon>Eukaryota</taxon>
        <taxon>Fungi</taxon>
        <taxon>Dikarya</taxon>
        <taxon>Basidiomycota</taxon>
        <taxon>Agaricomycotina</taxon>
        <taxon>Tremellomycetes</taxon>
        <taxon>Trichosporonales</taxon>
        <taxon>Trichosporonaceae</taxon>
        <taxon>Apiotrichum</taxon>
    </lineage>
</organism>
<feature type="transmembrane region" description="Helical" evidence="7">
    <location>
        <begin position="533"/>
        <end position="554"/>
    </location>
</feature>
<name>A0A427XN70_9TREE</name>
<keyword evidence="5 7" id="KW-0472">Membrane</keyword>
<feature type="transmembrane region" description="Helical" evidence="7">
    <location>
        <begin position="390"/>
        <end position="411"/>
    </location>
</feature>
<accession>A0A427XN70</accession>
<feature type="transmembrane region" description="Helical" evidence="7">
    <location>
        <begin position="202"/>
        <end position="223"/>
    </location>
</feature>
<evidence type="ECO:0000313" key="10">
    <source>
        <dbReference type="Proteomes" id="UP000279236"/>
    </source>
</evidence>
<dbReference type="RefSeq" id="XP_028475308.1">
    <property type="nucleotide sequence ID" value="XM_028624236.1"/>
</dbReference>
<proteinExistence type="inferred from homology"/>
<evidence type="ECO:0000313" key="9">
    <source>
        <dbReference type="EMBL" id="RSH80361.1"/>
    </source>
</evidence>
<dbReference type="STRING" id="105984.A0A427XN70"/>
<evidence type="ECO:0000256" key="4">
    <source>
        <dbReference type="ARBA" id="ARBA00022989"/>
    </source>
</evidence>
<reference evidence="9 10" key="1">
    <citation type="submission" date="2018-11" db="EMBL/GenBank/DDBJ databases">
        <title>Genome sequence of Apiotrichum porosum DSM 27194.</title>
        <authorList>
            <person name="Aliyu H."/>
            <person name="Gorte O."/>
            <person name="Ochsenreither K."/>
        </authorList>
    </citation>
    <scope>NUCLEOTIDE SEQUENCE [LARGE SCALE GENOMIC DNA]</scope>
    <source>
        <strain evidence="9 10">DSM 27194</strain>
    </source>
</reference>
<comment type="caution">
    <text evidence="9">The sequence shown here is derived from an EMBL/GenBank/DDBJ whole genome shotgun (WGS) entry which is preliminary data.</text>
</comment>